<evidence type="ECO:0000256" key="2">
    <source>
        <dbReference type="ARBA" id="ARBA00013253"/>
    </source>
</evidence>
<evidence type="ECO:0000313" key="10">
    <source>
        <dbReference type="Proteomes" id="UP000179243"/>
    </source>
</evidence>
<dbReference type="GO" id="GO:0016301">
    <property type="term" value="F:kinase activity"/>
    <property type="evidence" value="ECO:0007669"/>
    <property type="project" value="UniProtKB-KW"/>
</dbReference>
<dbReference type="Gene3D" id="3.30.70.560">
    <property type="entry name" value="7,8-Dihydro-6-hydroxymethylpterin-pyrophosphokinase HPPK"/>
    <property type="match status" value="1"/>
</dbReference>
<evidence type="ECO:0000256" key="3">
    <source>
        <dbReference type="ARBA" id="ARBA00022679"/>
    </source>
</evidence>
<protein>
    <recommendedName>
        <fullName evidence="2">2-amino-4-hydroxy-6-hydroxymethyldihydropteridine diphosphokinase</fullName>
        <ecNumber evidence="2">2.7.6.3</ecNumber>
    </recommendedName>
</protein>
<dbReference type="InterPro" id="IPR035907">
    <property type="entry name" value="Hppk_sf"/>
</dbReference>
<dbReference type="GO" id="GO:0046654">
    <property type="term" value="P:tetrahydrofolate biosynthetic process"/>
    <property type="evidence" value="ECO:0007669"/>
    <property type="project" value="UniProtKB-UniPathway"/>
</dbReference>
<dbReference type="CDD" id="cd00483">
    <property type="entry name" value="HPPK"/>
    <property type="match status" value="1"/>
</dbReference>
<dbReference type="GO" id="GO:0046656">
    <property type="term" value="P:folic acid biosynthetic process"/>
    <property type="evidence" value="ECO:0007669"/>
    <property type="project" value="UniProtKB-KW"/>
</dbReference>
<evidence type="ECO:0000259" key="8">
    <source>
        <dbReference type="Pfam" id="PF01288"/>
    </source>
</evidence>
<dbReference type="EC" id="2.7.6.3" evidence="2"/>
<comment type="caution">
    <text evidence="9">The sequence shown here is derived from an EMBL/GenBank/DDBJ whole genome shotgun (WGS) entry which is preliminary data.</text>
</comment>
<dbReference type="GO" id="GO:0003848">
    <property type="term" value="F:2-amino-4-hydroxy-6-hydroxymethyldihydropteridine diphosphokinase activity"/>
    <property type="evidence" value="ECO:0007669"/>
    <property type="project" value="UniProtKB-EC"/>
</dbReference>
<keyword evidence="3" id="KW-0808">Transferase</keyword>
<dbReference type="Proteomes" id="UP000179243">
    <property type="component" value="Unassembled WGS sequence"/>
</dbReference>
<dbReference type="GO" id="GO:0005524">
    <property type="term" value="F:ATP binding"/>
    <property type="evidence" value="ECO:0007669"/>
    <property type="project" value="UniProtKB-KW"/>
</dbReference>
<dbReference type="InterPro" id="IPR000550">
    <property type="entry name" value="Hppk"/>
</dbReference>
<comment type="pathway">
    <text evidence="1">Cofactor biosynthesis; tetrahydrofolate biosynthesis; 2-amino-4-hydroxy-6-hydroxymethyl-7,8-dihydropteridine diphosphate from 7,8-dihydroneopterin triphosphate: step 4/4.</text>
</comment>
<dbReference type="AlphaFoldDB" id="A0A1F7F8S2"/>
<keyword evidence="4" id="KW-0547">Nucleotide-binding</keyword>
<sequence length="164" mass="17887">MAIAYIGYGSNQGDRLANIQSALSAIFERGIGTVLRKSRNYESAPVQGGGPGKFINGAVEVMTDLEPTDLLHALQRIEADLGRTSGKGEKLPRLIDLDILIYDSNILKAGDLTVPHPELPNRLFVLRPLNDIKPDLFHPLLQKTVSELLEAAPAHVRSQEIGEL</sequence>
<keyword evidence="7" id="KW-0289">Folate biosynthesis</keyword>
<keyword evidence="6" id="KW-0067">ATP-binding</keyword>
<feature type="domain" description="7,8-dihydro-6-hydroxymethylpterin-pyrophosphokinase" evidence="8">
    <location>
        <begin position="5"/>
        <end position="134"/>
    </location>
</feature>
<dbReference type="SUPFAM" id="SSF55083">
    <property type="entry name" value="6-hydroxymethyl-7,8-dihydropterin pyrophosphokinase, HPPK"/>
    <property type="match status" value="1"/>
</dbReference>
<evidence type="ECO:0000256" key="5">
    <source>
        <dbReference type="ARBA" id="ARBA00022777"/>
    </source>
</evidence>
<proteinExistence type="predicted"/>
<evidence type="ECO:0000256" key="6">
    <source>
        <dbReference type="ARBA" id="ARBA00022840"/>
    </source>
</evidence>
<reference evidence="9 10" key="1">
    <citation type="journal article" date="2016" name="Nat. Commun.">
        <title>Thousands of microbial genomes shed light on interconnected biogeochemical processes in an aquifer system.</title>
        <authorList>
            <person name="Anantharaman K."/>
            <person name="Brown C.T."/>
            <person name="Hug L.A."/>
            <person name="Sharon I."/>
            <person name="Castelle C.J."/>
            <person name="Probst A.J."/>
            <person name="Thomas B.C."/>
            <person name="Singh A."/>
            <person name="Wilkins M.J."/>
            <person name="Karaoz U."/>
            <person name="Brodie E.L."/>
            <person name="Williams K.H."/>
            <person name="Hubbard S.S."/>
            <person name="Banfield J.F."/>
        </authorList>
    </citation>
    <scope>NUCLEOTIDE SEQUENCE [LARGE SCALE GENOMIC DNA]</scope>
</reference>
<dbReference type="PANTHER" id="PTHR43071">
    <property type="entry name" value="2-AMINO-4-HYDROXY-6-HYDROXYMETHYLDIHYDROPTERIDINE PYROPHOSPHOKINASE"/>
    <property type="match status" value="1"/>
</dbReference>
<dbReference type="UniPathway" id="UPA00077">
    <property type="reaction ID" value="UER00155"/>
</dbReference>
<accession>A0A1F7F8S2</accession>
<keyword evidence="5 9" id="KW-0418">Kinase</keyword>
<evidence type="ECO:0000256" key="1">
    <source>
        <dbReference type="ARBA" id="ARBA00005051"/>
    </source>
</evidence>
<evidence type="ECO:0000256" key="4">
    <source>
        <dbReference type="ARBA" id="ARBA00022741"/>
    </source>
</evidence>
<name>A0A1F7F8S2_UNCRA</name>
<dbReference type="Pfam" id="PF01288">
    <property type="entry name" value="HPPK"/>
    <property type="match status" value="1"/>
</dbReference>
<dbReference type="NCBIfam" id="TIGR01498">
    <property type="entry name" value="folK"/>
    <property type="match status" value="1"/>
</dbReference>
<dbReference type="PANTHER" id="PTHR43071:SF1">
    <property type="entry name" value="2-AMINO-4-HYDROXY-6-HYDROXYMETHYLDIHYDROPTERIDINE PYROPHOSPHOKINASE"/>
    <property type="match status" value="1"/>
</dbReference>
<organism evidence="9 10">
    <name type="scientific">Candidatus Raymondbacteria bacterium RIFOXYD12_FULL_49_13</name>
    <dbReference type="NCBI Taxonomy" id="1817890"/>
    <lineage>
        <taxon>Bacteria</taxon>
        <taxon>Raymondiibacteriota</taxon>
    </lineage>
</organism>
<dbReference type="EMBL" id="MFYX01000098">
    <property type="protein sequence ID" value="OGK03059.1"/>
    <property type="molecule type" value="Genomic_DNA"/>
</dbReference>
<evidence type="ECO:0000256" key="7">
    <source>
        <dbReference type="ARBA" id="ARBA00022909"/>
    </source>
</evidence>
<gene>
    <name evidence="9" type="ORF">A2519_21445</name>
</gene>
<evidence type="ECO:0000313" key="9">
    <source>
        <dbReference type="EMBL" id="OGK03059.1"/>
    </source>
</evidence>